<feature type="region of interest" description="Disordered" evidence="7">
    <location>
        <begin position="204"/>
        <end position="255"/>
    </location>
</feature>
<keyword evidence="5 6" id="KW-0539">Nucleus</keyword>
<feature type="compositionally biased region" description="Basic residues" evidence="7">
    <location>
        <begin position="135"/>
        <end position="151"/>
    </location>
</feature>
<reference evidence="9" key="4">
    <citation type="submission" date="2019-03" db="UniProtKB">
        <authorList>
            <consortium name="EnsemblPlants"/>
        </authorList>
    </citation>
    <scope>IDENTIFICATION</scope>
</reference>
<dbReference type="EnsemblPlants" id="AET3Gv20555100.1">
    <property type="protein sequence ID" value="AET3Gv20555100.1"/>
    <property type="gene ID" value="AET3Gv20555100"/>
</dbReference>
<reference evidence="9" key="3">
    <citation type="journal article" date="2017" name="Nature">
        <title>Genome sequence of the progenitor of the wheat D genome Aegilops tauschii.</title>
        <authorList>
            <person name="Luo M.C."/>
            <person name="Gu Y.Q."/>
            <person name="Puiu D."/>
            <person name="Wang H."/>
            <person name="Twardziok S.O."/>
            <person name="Deal K.R."/>
            <person name="Huo N."/>
            <person name="Zhu T."/>
            <person name="Wang L."/>
            <person name="Wang Y."/>
            <person name="McGuire P.E."/>
            <person name="Liu S."/>
            <person name="Long H."/>
            <person name="Ramasamy R.K."/>
            <person name="Rodriguez J.C."/>
            <person name="Van S.L."/>
            <person name="Yuan L."/>
            <person name="Wang Z."/>
            <person name="Xia Z."/>
            <person name="Xiao L."/>
            <person name="Anderson O.D."/>
            <person name="Ouyang S."/>
            <person name="Liang Y."/>
            <person name="Zimin A.V."/>
            <person name="Pertea G."/>
            <person name="Qi P."/>
            <person name="Bennetzen J.L."/>
            <person name="Dai X."/>
            <person name="Dawson M.W."/>
            <person name="Muller H.G."/>
            <person name="Kugler K."/>
            <person name="Rivarola-Duarte L."/>
            <person name="Spannagl M."/>
            <person name="Mayer K.F.X."/>
            <person name="Lu F.H."/>
            <person name="Bevan M.W."/>
            <person name="Leroy P."/>
            <person name="Li P."/>
            <person name="You F.M."/>
            <person name="Sun Q."/>
            <person name="Liu Z."/>
            <person name="Lyons E."/>
            <person name="Wicker T."/>
            <person name="Salzberg S.L."/>
            <person name="Devos K.M."/>
            <person name="Dvorak J."/>
        </authorList>
    </citation>
    <scope>NUCLEOTIDE SEQUENCE [LARGE SCALE GENOMIC DNA]</scope>
    <source>
        <strain evidence="9">cv. AL8/78</strain>
    </source>
</reference>
<keyword evidence="3 6" id="KW-0805">Transcription regulation</keyword>
<dbReference type="STRING" id="200361.A0A453F313"/>
<keyword evidence="10" id="KW-1185">Reference proteome</keyword>
<evidence type="ECO:0000259" key="8">
    <source>
        <dbReference type="PROSITE" id="PS51754"/>
    </source>
</evidence>
<feature type="region of interest" description="Disordered" evidence="7">
    <location>
        <begin position="117"/>
        <end position="151"/>
    </location>
</feature>
<dbReference type="PANTHER" id="PTHR33057">
    <property type="entry name" value="TRANSCRIPTION REPRESSOR OFP7-RELATED"/>
    <property type="match status" value="1"/>
</dbReference>
<dbReference type="PANTHER" id="PTHR33057:SF12">
    <property type="entry name" value="TRANSCRIPTION REPRESSOR"/>
    <property type="match status" value="1"/>
</dbReference>
<evidence type="ECO:0000256" key="7">
    <source>
        <dbReference type="SAM" id="MobiDB-lite"/>
    </source>
</evidence>
<evidence type="ECO:0000256" key="5">
    <source>
        <dbReference type="ARBA" id="ARBA00023242"/>
    </source>
</evidence>
<reference evidence="10" key="2">
    <citation type="journal article" date="2017" name="Nat. Plants">
        <title>The Aegilops tauschii genome reveals multiple impacts of transposons.</title>
        <authorList>
            <person name="Zhao G."/>
            <person name="Zou C."/>
            <person name="Li K."/>
            <person name="Wang K."/>
            <person name="Li T."/>
            <person name="Gao L."/>
            <person name="Zhang X."/>
            <person name="Wang H."/>
            <person name="Yang Z."/>
            <person name="Liu X."/>
            <person name="Jiang W."/>
            <person name="Mao L."/>
            <person name="Kong X."/>
            <person name="Jiao Y."/>
            <person name="Jia J."/>
        </authorList>
    </citation>
    <scope>NUCLEOTIDE SEQUENCE [LARGE SCALE GENOMIC DNA]</scope>
    <source>
        <strain evidence="10">cv. AL8/78</strain>
    </source>
</reference>
<comment type="function">
    <text evidence="6">Transcriptional repressor that regulates multiple aspects of plant growth and development.</text>
</comment>
<dbReference type="NCBIfam" id="TIGR01568">
    <property type="entry name" value="A_thal_3678"/>
    <property type="match status" value="1"/>
</dbReference>
<dbReference type="GO" id="GO:0045892">
    <property type="term" value="P:negative regulation of DNA-templated transcription"/>
    <property type="evidence" value="ECO:0007669"/>
    <property type="project" value="UniProtKB-UniRule"/>
</dbReference>
<dbReference type="Proteomes" id="UP000015105">
    <property type="component" value="Chromosome 3D"/>
</dbReference>
<evidence type="ECO:0000256" key="2">
    <source>
        <dbReference type="ARBA" id="ARBA00022491"/>
    </source>
</evidence>
<dbReference type="InterPro" id="IPR038933">
    <property type="entry name" value="Ovate"/>
</dbReference>
<dbReference type="GO" id="GO:0005634">
    <property type="term" value="C:nucleus"/>
    <property type="evidence" value="ECO:0007669"/>
    <property type="project" value="UniProtKB-SubCell"/>
</dbReference>
<dbReference type="Pfam" id="PF04844">
    <property type="entry name" value="Ovate"/>
    <property type="match status" value="1"/>
</dbReference>
<keyword evidence="2 6" id="KW-0678">Repressor</keyword>
<dbReference type="Gramene" id="AET3Gv20555100.1">
    <property type="protein sequence ID" value="AET3Gv20555100.1"/>
    <property type="gene ID" value="AET3Gv20555100"/>
</dbReference>
<name>A0A453F313_AEGTS</name>
<evidence type="ECO:0000313" key="9">
    <source>
        <dbReference type="EnsemblPlants" id="AET3Gv20555100.1"/>
    </source>
</evidence>
<evidence type="ECO:0000313" key="10">
    <source>
        <dbReference type="Proteomes" id="UP000015105"/>
    </source>
</evidence>
<evidence type="ECO:0000256" key="1">
    <source>
        <dbReference type="ARBA" id="ARBA00004123"/>
    </source>
</evidence>
<protein>
    <recommendedName>
        <fullName evidence="6">Transcription repressor</fullName>
    </recommendedName>
    <alternativeName>
        <fullName evidence="6">Ovate family protein</fullName>
    </alternativeName>
</protein>
<keyword evidence="4 6" id="KW-0804">Transcription</keyword>
<feature type="compositionally biased region" description="Polar residues" evidence="7">
    <location>
        <begin position="163"/>
        <end position="172"/>
    </location>
</feature>
<evidence type="ECO:0000256" key="6">
    <source>
        <dbReference type="RuleBase" id="RU367028"/>
    </source>
</evidence>
<proteinExistence type="predicted"/>
<organism evidence="9 10">
    <name type="scientific">Aegilops tauschii subsp. strangulata</name>
    <name type="common">Goatgrass</name>
    <dbReference type="NCBI Taxonomy" id="200361"/>
    <lineage>
        <taxon>Eukaryota</taxon>
        <taxon>Viridiplantae</taxon>
        <taxon>Streptophyta</taxon>
        <taxon>Embryophyta</taxon>
        <taxon>Tracheophyta</taxon>
        <taxon>Spermatophyta</taxon>
        <taxon>Magnoliopsida</taxon>
        <taxon>Liliopsida</taxon>
        <taxon>Poales</taxon>
        <taxon>Poaceae</taxon>
        <taxon>BOP clade</taxon>
        <taxon>Pooideae</taxon>
        <taxon>Triticodae</taxon>
        <taxon>Triticeae</taxon>
        <taxon>Triticinae</taxon>
        <taxon>Aegilops</taxon>
    </lineage>
</organism>
<reference evidence="9" key="5">
    <citation type="journal article" date="2021" name="G3 (Bethesda)">
        <title>Aegilops tauschii genome assembly Aet v5.0 features greater sequence contiguity and improved annotation.</title>
        <authorList>
            <person name="Wang L."/>
            <person name="Zhu T."/>
            <person name="Rodriguez J.C."/>
            <person name="Deal K.R."/>
            <person name="Dubcovsky J."/>
            <person name="McGuire P.E."/>
            <person name="Lux T."/>
            <person name="Spannagl M."/>
            <person name="Mayer K.F.X."/>
            <person name="Baldrich P."/>
            <person name="Meyers B.C."/>
            <person name="Huo N."/>
            <person name="Gu Y.Q."/>
            <person name="Zhou H."/>
            <person name="Devos K.M."/>
            <person name="Bennetzen J.L."/>
            <person name="Unver T."/>
            <person name="Budak H."/>
            <person name="Gulick P.J."/>
            <person name="Galiba G."/>
            <person name="Kalapos B."/>
            <person name="Nelson D.R."/>
            <person name="Li P."/>
            <person name="You F.M."/>
            <person name="Luo M.C."/>
            <person name="Dvorak J."/>
        </authorList>
    </citation>
    <scope>NUCLEOTIDE SEQUENCE [LARGE SCALE GENOMIC DNA]</scope>
    <source>
        <strain evidence="9">cv. AL8/78</strain>
    </source>
</reference>
<feature type="domain" description="OVATE" evidence="8">
    <location>
        <begin position="277"/>
        <end position="336"/>
    </location>
</feature>
<dbReference type="AlphaFoldDB" id="A0A453F313"/>
<comment type="subcellular location">
    <subcellularLocation>
        <location evidence="1 6">Nucleus</location>
    </subcellularLocation>
</comment>
<feature type="region of interest" description="Disordered" evidence="7">
    <location>
        <begin position="161"/>
        <end position="180"/>
    </location>
</feature>
<sequence>IIHTLRTPFMDETPHRRTGVGAGVRLKQKLAQLLVRSSCITNATKTTTTPATAFVSLDKANANPNQEPRHSPDLCTHCTYQRPNPVEGSRHRHRSASVVHASVDYLGGVSGRRPVHSIAPLLPPSVQTNDAMKSRGARSRSVSRRHCSYSSCRRLRRPRMNSVPYSCSSSTATDDESAEDAETTTLFSSLSFSSDSTCEFYHANSSNASRKSHRNAPRGAPRRALPSARDPPDALPPRVNLATKHHHCKNSKREEDANAIKKMVVEETGAIGVGMAVVKRSSNPYADFRSSMVEMVVERRIASLGKMEELLESYLSLNSPEHHPAIIAAFEDVWEAVFGEA</sequence>
<evidence type="ECO:0000256" key="4">
    <source>
        <dbReference type="ARBA" id="ARBA00023163"/>
    </source>
</evidence>
<accession>A0A453F313</accession>
<reference evidence="10" key="1">
    <citation type="journal article" date="2014" name="Science">
        <title>Ancient hybridizations among the ancestral genomes of bread wheat.</title>
        <authorList>
            <consortium name="International Wheat Genome Sequencing Consortium,"/>
            <person name="Marcussen T."/>
            <person name="Sandve S.R."/>
            <person name="Heier L."/>
            <person name="Spannagl M."/>
            <person name="Pfeifer M."/>
            <person name="Jakobsen K.S."/>
            <person name="Wulff B.B."/>
            <person name="Steuernagel B."/>
            <person name="Mayer K.F."/>
            <person name="Olsen O.A."/>
        </authorList>
    </citation>
    <scope>NUCLEOTIDE SEQUENCE [LARGE SCALE GENOMIC DNA]</scope>
    <source>
        <strain evidence="10">cv. AL8/78</strain>
    </source>
</reference>
<dbReference type="PROSITE" id="PS51754">
    <property type="entry name" value="OVATE"/>
    <property type="match status" value="1"/>
</dbReference>
<evidence type="ECO:0000256" key="3">
    <source>
        <dbReference type="ARBA" id="ARBA00023015"/>
    </source>
</evidence>
<dbReference type="InterPro" id="IPR006458">
    <property type="entry name" value="Ovate_C"/>
</dbReference>